<reference evidence="2 3" key="1">
    <citation type="submission" date="2018-05" db="EMBL/GenBank/DDBJ databases">
        <title>Chitinophaga sp. nov., isolated from rhizosphere soil of Alhagi.</title>
        <authorList>
            <person name="Liu Y."/>
        </authorList>
    </citation>
    <scope>NUCLEOTIDE SEQUENCE [LARGE SCALE GENOMIC DNA]</scope>
    <source>
        <strain evidence="2 3">T22</strain>
    </source>
</reference>
<dbReference type="RefSeq" id="WP_119076523.1">
    <property type="nucleotide sequence ID" value="NZ_CP029600.1"/>
</dbReference>
<organism evidence="2 3">
    <name type="scientific">Chitinophaga alhagiae</name>
    <dbReference type="NCBI Taxonomy" id="2203219"/>
    <lineage>
        <taxon>Bacteria</taxon>
        <taxon>Pseudomonadati</taxon>
        <taxon>Bacteroidota</taxon>
        <taxon>Chitinophagia</taxon>
        <taxon>Chitinophagales</taxon>
        <taxon>Chitinophagaceae</taxon>
        <taxon>Chitinophaga</taxon>
    </lineage>
</organism>
<dbReference type="Proteomes" id="UP000246099">
    <property type="component" value="Chromosome"/>
</dbReference>
<keyword evidence="3" id="KW-1185">Reference proteome</keyword>
<feature type="transmembrane region" description="Helical" evidence="1">
    <location>
        <begin position="45"/>
        <end position="64"/>
    </location>
</feature>
<keyword evidence="1" id="KW-1133">Transmembrane helix</keyword>
<evidence type="ECO:0000256" key="1">
    <source>
        <dbReference type="SAM" id="Phobius"/>
    </source>
</evidence>
<keyword evidence="1" id="KW-0812">Transmembrane</keyword>
<name>A0ABN5LN15_9BACT</name>
<feature type="transmembrane region" description="Helical" evidence="1">
    <location>
        <begin position="84"/>
        <end position="102"/>
    </location>
</feature>
<dbReference type="EMBL" id="CP029600">
    <property type="protein sequence ID" value="AWO00750.1"/>
    <property type="molecule type" value="Genomic_DNA"/>
</dbReference>
<feature type="transmembrane region" description="Helical" evidence="1">
    <location>
        <begin position="6"/>
        <end position="24"/>
    </location>
</feature>
<evidence type="ECO:0000313" key="2">
    <source>
        <dbReference type="EMBL" id="AWO00750.1"/>
    </source>
</evidence>
<evidence type="ECO:0008006" key="4">
    <source>
        <dbReference type="Google" id="ProtNLM"/>
    </source>
</evidence>
<proteinExistence type="predicted"/>
<gene>
    <name evidence="2" type="ORF">DLD77_03075</name>
</gene>
<evidence type="ECO:0000313" key="3">
    <source>
        <dbReference type="Proteomes" id="UP000246099"/>
    </source>
</evidence>
<feature type="transmembrane region" description="Helical" evidence="1">
    <location>
        <begin position="122"/>
        <end position="141"/>
    </location>
</feature>
<sequence length="153" mass="16715">MQTVLGIHSIVRWLILLFGLWAVIRAIMGVSGKSAYTAADTKAGLFFMIFLDIQFLLGLILLFISPIAQTAFGDMGAAMGNKGLRFFSVEHTVLAIASIALVHIGRSKIKKLADDGKKHRTALIFFGLSLVLILALIPWPGREMIGRALFPSF</sequence>
<accession>A0ABN5LN15</accession>
<protein>
    <recommendedName>
        <fullName evidence="4">Cytochrome B</fullName>
    </recommendedName>
</protein>
<keyword evidence="1" id="KW-0472">Membrane</keyword>